<keyword evidence="1" id="KW-0560">Oxidoreductase</keyword>
<dbReference type="Proteomes" id="UP001314263">
    <property type="component" value="Unassembled WGS sequence"/>
</dbReference>
<organism evidence="4 5">
    <name type="scientific">Coccomyxa viridis</name>
    <dbReference type="NCBI Taxonomy" id="1274662"/>
    <lineage>
        <taxon>Eukaryota</taxon>
        <taxon>Viridiplantae</taxon>
        <taxon>Chlorophyta</taxon>
        <taxon>core chlorophytes</taxon>
        <taxon>Trebouxiophyceae</taxon>
        <taxon>Trebouxiophyceae incertae sedis</taxon>
        <taxon>Coccomyxaceae</taxon>
        <taxon>Coccomyxa</taxon>
    </lineage>
</organism>
<dbReference type="EMBL" id="CAUYUE010000011">
    <property type="protein sequence ID" value="CAK0784885.1"/>
    <property type="molecule type" value="Genomic_DNA"/>
</dbReference>
<dbReference type="PANTHER" id="PTHR11011:SF45">
    <property type="entry name" value="FATTY ACYL-COA REDUCTASE CG8306-RELATED"/>
    <property type="match status" value="1"/>
</dbReference>
<comment type="similarity">
    <text evidence="1">Belongs to the fatty acyl-CoA reductase family.</text>
</comment>
<evidence type="ECO:0000313" key="4">
    <source>
        <dbReference type="EMBL" id="CAK0784885.1"/>
    </source>
</evidence>
<evidence type="ECO:0000256" key="2">
    <source>
        <dbReference type="SAM" id="MobiDB-lite"/>
    </source>
</evidence>
<feature type="region of interest" description="Disordered" evidence="2">
    <location>
        <begin position="1"/>
        <end position="23"/>
    </location>
</feature>
<evidence type="ECO:0000313" key="5">
    <source>
        <dbReference type="Proteomes" id="UP001314263"/>
    </source>
</evidence>
<keyword evidence="1" id="KW-0443">Lipid metabolism</keyword>
<sequence length="191" mass="20548">MVQRALEAVSPTSPAKMPTQEMPSCMRAQDGSDVLDAATDLSVRAAFEGKVVLITGATGFVGSVALEQILRLCPGVSKLYLLIRPKLGSSAKTLTGQARLEALLRGRALFREHTGSEDALQAVLGKLVVVEGDVHRLDCGLSAADLERLRAEVDVVIHSAASISFFEHIHVLLQQNYQVLHAPFCMWTSGL</sequence>
<keyword evidence="1" id="KW-0444">Lipid biosynthesis</keyword>
<comment type="catalytic activity">
    <reaction evidence="1">
        <text>a long-chain fatty acyl-CoA + 2 NADPH + 2 H(+) = a long-chain primary fatty alcohol + 2 NADP(+) + CoA</text>
        <dbReference type="Rhea" id="RHEA:52716"/>
        <dbReference type="ChEBI" id="CHEBI:15378"/>
        <dbReference type="ChEBI" id="CHEBI:57287"/>
        <dbReference type="ChEBI" id="CHEBI:57783"/>
        <dbReference type="ChEBI" id="CHEBI:58349"/>
        <dbReference type="ChEBI" id="CHEBI:77396"/>
        <dbReference type="ChEBI" id="CHEBI:83139"/>
        <dbReference type="EC" id="1.2.1.84"/>
    </reaction>
</comment>
<dbReference type="GO" id="GO:0080019">
    <property type="term" value="F:alcohol-forming very long-chain fatty acyl-CoA reductase activity"/>
    <property type="evidence" value="ECO:0007669"/>
    <property type="project" value="InterPro"/>
</dbReference>
<dbReference type="InterPro" id="IPR036291">
    <property type="entry name" value="NAD(P)-bd_dom_sf"/>
</dbReference>
<dbReference type="EC" id="1.2.1.84" evidence="1"/>
<protein>
    <recommendedName>
        <fullName evidence="1">Fatty acyl-CoA reductase</fullName>
        <ecNumber evidence="1">1.2.1.84</ecNumber>
    </recommendedName>
</protein>
<dbReference type="InterPro" id="IPR013120">
    <property type="entry name" value="FAR_NAD-bd"/>
</dbReference>
<dbReference type="GO" id="GO:0035336">
    <property type="term" value="P:long-chain fatty-acyl-CoA metabolic process"/>
    <property type="evidence" value="ECO:0007669"/>
    <property type="project" value="TreeGrafter"/>
</dbReference>
<comment type="function">
    <text evidence="1">Catalyzes the reduction of fatty acyl-CoA to fatty alcohols.</text>
</comment>
<comment type="caution">
    <text evidence="4">The sequence shown here is derived from an EMBL/GenBank/DDBJ whole genome shotgun (WGS) entry which is preliminary data.</text>
</comment>
<name>A0AAV1IEM3_9CHLO</name>
<accession>A0AAV1IEM3</accession>
<evidence type="ECO:0000259" key="3">
    <source>
        <dbReference type="Pfam" id="PF07993"/>
    </source>
</evidence>
<dbReference type="AlphaFoldDB" id="A0AAV1IEM3"/>
<evidence type="ECO:0000256" key="1">
    <source>
        <dbReference type="RuleBase" id="RU363097"/>
    </source>
</evidence>
<proteinExistence type="inferred from homology"/>
<dbReference type="InterPro" id="IPR026055">
    <property type="entry name" value="FAR"/>
</dbReference>
<dbReference type="Gene3D" id="3.40.50.720">
    <property type="entry name" value="NAD(P)-binding Rossmann-like Domain"/>
    <property type="match status" value="1"/>
</dbReference>
<feature type="domain" description="Thioester reductase (TE)" evidence="3">
    <location>
        <begin position="54"/>
        <end position="177"/>
    </location>
</feature>
<keyword evidence="5" id="KW-1185">Reference proteome</keyword>
<keyword evidence="1" id="KW-0521">NADP</keyword>
<reference evidence="4 5" key="1">
    <citation type="submission" date="2023-10" db="EMBL/GenBank/DDBJ databases">
        <authorList>
            <person name="Maclean D."/>
            <person name="Macfadyen A."/>
        </authorList>
    </citation>
    <scope>NUCLEOTIDE SEQUENCE [LARGE SCALE GENOMIC DNA]</scope>
</reference>
<dbReference type="GO" id="GO:0102965">
    <property type="term" value="F:alcohol-forming long-chain fatty acyl-CoA reductase activity"/>
    <property type="evidence" value="ECO:0007669"/>
    <property type="project" value="UniProtKB-EC"/>
</dbReference>
<gene>
    <name evidence="4" type="ORF">CVIRNUC_008090</name>
</gene>
<dbReference type="SUPFAM" id="SSF51735">
    <property type="entry name" value="NAD(P)-binding Rossmann-fold domains"/>
    <property type="match status" value="1"/>
</dbReference>
<dbReference type="Pfam" id="PF07993">
    <property type="entry name" value="NAD_binding_4"/>
    <property type="match status" value="1"/>
</dbReference>
<dbReference type="PANTHER" id="PTHR11011">
    <property type="entry name" value="MALE STERILITY PROTEIN 2-RELATED"/>
    <property type="match status" value="1"/>
</dbReference>